<keyword evidence="7" id="KW-0539">Nucleus</keyword>
<protein>
    <submittedName>
        <fullName evidence="10">Protein ALP1-like</fullName>
    </submittedName>
</protein>
<dbReference type="InterPro" id="IPR027806">
    <property type="entry name" value="HARBI1_dom"/>
</dbReference>
<evidence type="ECO:0000256" key="6">
    <source>
        <dbReference type="ARBA" id="ARBA00022801"/>
    </source>
</evidence>
<dbReference type="GO" id="GO:0004518">
    <property type="term" value="F:nuclease activity"/>
    <property type="evidence" value="ECO:0007669"/>
    <property type="project" value="UniProtKB-KW"/>
</dbReference>
<comment type="caution">
    <text evidence="10">The sequence shown here is derived from an EMBL/GenBank/DDBJ whole genome shotgun (WGS) entry which is preliminary data.</text>
</comment>
<feature type="domain" description="DDE Tnp4" evidence="8">
    <location>
        <begin position="138"/>
        <end position="219"/>
    </location>
</feature>
<evidence type="ECO:0000313" key="10">
    <source>
        <dbReference type="EMBL" id="KAF7842355.1"/>
    </source>
</evidence>
<keyword evidence="5" id="KW-0479">Metal-binding</keyword>
<reference evidence="10" key="1">
    <citation type="submission" date="2020-09" db="EMBL/GenBank/DDBJ databases">
        <title>Genome-Enabled Discovery of Anthraquinone Biosynthesis in Senna tora.</title>
        <authorList>
            <person name="Kang S.-H."/>
            <person name="Pandey R.P."/>
            <person name="Lee C.-M."/>
            <person name="Sim J.-S."/>
            <person name="Jeong J.-T."/>
            <person name="Choi B.-S."/>
            <person name="Jung M."/>
            <person name="Ginzburg D."/>
            <person name="Zhao K."/>
            <person name="Won S.Y."/>
            <person name="Oh T.-J."/>
            <person name="Yu Y."/>
            <person name="Kim N.-H."/>
            <person name="Lee O.R."/>
            <person name="Lee T.-H."/>
            <person name="Bashyal P."/>
            <person name="Kim T.-S."/>
            <person name="Lee W.-H."/>
            <person name="Kawkins C."/>
            <person name="Kim C.-K."/>
            <person name="Kim J.S."/>
            <person name="Ahn B.O."/>
            <person name="Rhee S.Y."/>
            <person name="Sohng J.K."/>
        </authorList>
    </citation>
    <scope>NUCLEOTIDE SEQUENCE</scope>
    <source>
        <tissue evidence="10">Leaf</tissue>
    </source>
</reference>
<dbReference type="Pfam" id="PF13359">
    <property type="entry name" value="DDE_Tnp_4"/>
    <property type="match status" value="1"/>
</dbReference>
<dbReference type="Pfam" id="PF26138">
    <property type="entry name" value="DUF8040"/>
    <property type="match status" value="1"/>
</dbReference>
<dbReference type="AlphaFoldDB" id="A0A835CJJ0"/>
<dbReference type="InterPro" id="IPR058353">
    <property type="entry name" value="DUF8040"/>
</dbReference>
<comment type="cofactor">
    <cofactor evidence="1">
        <name>a divalent metal cation</name>
        <dbReference type="ChEBI" id="CHEBI:60240"/>
    </cofactor>
</comment>
<comment type="subcellular location">
    <subcellularLocation>
        <location evidence="2">Nucleus</location>
    </subcellularLocation>
</comment>
<evidence type="ECO:0000313" key="11">
    <source>
        <dbReference type="Proteomes" id="UP000634136"/>
    </source>
</evidence>
<evidence type="ECO:0000259" key="9">
    <source>
        <dbReference type="Pfam" id="PF26138"/>
    </source>
</evidence>
<dbReference type="Proteomes" id="UP000634136">
    <property type="component" value="Unassembled WGS sequence"/>
</dbReference>
<evidence type="ECO:0000256" key="4">
    <source>
        <dbReference type="ARBA" id="ARBA00022722"/>
    </source>
</evidence>
<accession>A0A835CJJ0</accession>
<evidence type="ECO:0000256" key="7">
    <source>
        <dbReference type="ARBA" id="ARBA00023242"/>
    </source>
</evidence>
<organism evidence="10 11">
    <name type="scientific">Senna tora</name>
    <dbReference type="NCBI Taxonomy" id="362788"/>
    <lineage>
        <taxon>Eukaryota</taxon>
        <taxon>Viridiplantae</taxon>
        <taxon>Streptophyta</taxon>
        <taxon>Embryophyta</taxon>
        <taxon>Tracheophyta</taxon>
        <taxon>Spermatophyta</taxon>
        <taxon>Magnoliopsida</taxon>
        <taxon>eudicotyledons</taxon>
        <taxon>Gunneridae</taxon>
        <taxon>Pentapetalae</taxon>
        <taxon>rosids</taxon>
        <taxon>fabids</taxon>
        <taxon>Fabales</taxon>
        <taxon>Fabaceae</taxon>
        <taxon>Caesalpinioideae</taxon>
        <taxon>Cassia clade</taxon>
        <taxon>Senna</taxon>
    </lineage>
</organism>
<dbReference type="GO" id="GO:0046872">
    <property type="term" value="F:metal ion binding"/>
    <property type="evidence" value="ECO:0007669"/>
    <property type="project" value="UniProtKB-KW"/>
</dbReference>
<keyword evidence="11" id="KW-1185">Reference proteome</keyword>
<evidence type="ECO:0000256" key="5">
    <source>
        <dbReference type="ARBA" id="ARBA00022723"/>
    </source>
</evidence>
<evidence type="ECO:0000256" key="1">
    <source>
        <dbReference type="ARBA" id="ARBA00001968"/>
    </source>
</evidence>
<dbReference type="EMBL" id="JAAIUW010000002">
    <property type="protein sequence ID" value="KAF7842355.1"/>
    <property type="molecule type" value="Genomic_DNA"/>
</dbReference>
<evidence type="ECO:0000256" key="2">
    <source>
        <dbReference type="ARBA" id="ARBA00004123"/>
    </source>
</evidence>
<dbReference type="GO" id="GO:0016787">
    <property type="term" value="F:hydrolase activity"/>
    <property type="evidence" value="ECO:0007669"/>
    <property type="project" value="UniProtKB-KW"/>
</dbReference>
<keyword evidence="4" id="KW-0540">Nuclease</keyword>
<dbReference type="InterPro" id="IPR045249">
    <property type="entry name" value="HARBI1-like"/>
</dbReference>
<proteinExistence type="inferred from homology"/>
<evidence type="ECO:0000259" key="8">
    <source>
        <dbReference type="Pfam" id="PF13359"/>
    </source>
</evidence>
<dbReference type="OrthoDB" id="1699974at2759"/>
<dbReference type="PANTHER" id="PTHR22930">
    <property type="match status" value="1"/>
</dbReference>
<gene>
    <name evidence="10" type="ORF">G2W53_004653</name>
</gene>
<name>A0A835CJJ0_9FABA</name>
<dbReference type="GO" id="GO:0005634">
    <property type="term" value="C:nucleus"/>
    <property type="evidence" value="ECO:0007669"/>
    <property type="project" value="UniProtKB-SubCell"/>
</dbReference>
<keyword evidence="6" id="KW-0378">Hydrolase</keyword>
<evidence type="ECO:0000256" key="3">
    <source>
        <dbReference type="ARBA" id="ARBA00006958"/>
    </source>
</evidence>
<comment type="similarity">
    <text evidence="3">Belongs to the HARBI1 family.</text>
</comment>
<dbReference type="PANTHER" id="PTHR22930:SF281">
    <property type="entry name" value="NUCLEASE"/>
    <property type="match status" value="1"/>
</dbReference>
<sequence length="524" mass="60014">MRHISPRSYTLDFEAKRAYLRSMVYASDVTCYNQIRMNRATFDRLCGMLDNIGGLRPTRNMLVDEQVAIFLHILSHHVKNRVIQFRFGRSGETISRYFHTVLQAMIPLMPHLFKEPETVADDSTDERWKWFKGCLDALDGTHIRIRVPLEDQPRYRNRKGEITTNVLGVCSRDGKFVYVMAGWEGSATDSRVLQSAILKPNGLKVPEGQYYLVDAGFTNGPDPLENQVYEDTQQMVYETIGTIETSNAWTAFRNALALIIIMDVDSRSSNTITTGSRHFHWTSILDEMLVQSVMELFETREFEKKESNNKLQQKMVEKCPGCGIKTNPNIQSRLKTMKTHPKAAGWRHKTFPHYDELTKVWAKDKATGIGMDDTNDMYEGAYTPEPLLEETTEAALGVNKEVYFIEMSLEQGPEASSYSSKKRKRACVDRDEKYVETLKQMSKMMDLSIKEASEKLTDKLCASFDQSANEDALIVQELHKLVGFSPLQLRHAHSELKSSKILWSLFNETPIENKANFIRDIIGI</sequence>
<feature type="domain" description="DUF8040" evidence="9">
    <location>
        <begin position="18"/>
        <end position="106"/>
    </location>
</feature>